<reference evidence="1" key="1">
    <citation type="submission" date="2019-04" db="EMBL/GenBank/DDBJ databases">
        <title>Microbes associate with the intestines of laboratory mice.</title>
        <authorList>
            <person name="Navarre W."/>
            <person name="Wong E."/>
            <person name="Huang K."/>
            <person name="Tropini C."/>
            <person name="Ng K."/>
            <person name="Yu B."/>
        </authorList>
    </citation>
    <scope>NUCLEOTIDE SEQUENCE</scope>
    <source>
        <strain evidence="1">NM01_1-7b</strain>
    </source>
</reference>
<organism evidence="1 2">
    <name type="scientific">Petralouisia muris</name>
    <dbReference type="NCBI Taxonomy" id="3032872"/>
    <lineage>
        <taxon>Bacteria</taxon>
        <taxon>Bacillati</taxon>
        <taxon>Bacillota</taxon>
        <taxon>Clostridia</taxon>
        <taxon>Lachnospirales</taxon>
        <taxon>Lachnospiraceae</taxon>
        <taxon>Petralouisia</taxon>
    </lineage>
</organism>
<sequence>MSKKVFTNEEVEILRNNPYTYAVMPHILSFTKEFQELFWKECHAGKIPRQILEKHGYPADALGKERIWGIAHTIKSQYYSEEGLHEGSLKKSSSGGSDCKTTEETVRQLQNEVQYLRQEIEFLKKFPRSELPGSRRTAYE</sequence>
<name>A0AC61RP44_9FIRM</name>
<dbReference type="EMBL" id="SRYA01000083">
    <property type="protein sequence ID" value="TGY90801.1"/>
    <property type="molecule type" value="Genomic_DNA"/>
</dbReference>
<proteinExistence type="predicted"/>
<gene>
    <name evidence="1" type="ORF">E5329_24175</name>
</gene>
<accession>A0AC61RP44</accession>
<evidence type="ECO:0000313" key="1">
    <source>
        <dbReference type="EMBL" id="TGY90801.1"/>
    </source>
</evidence>
<protein>
    <submittedName>
        <fullName evidence="1">Uncharacterized protein</fullName>
    </submittedName>
</protein>
<evidence type="ECO:0000313" key="2">
    <source>
        <dbReference type="Proteomes" id="UP000304953"/>
    </source>
</evidence>
<comment type="caution">
    <text evidence="1">The sequence shown here is derived from an EMBL/GenBank/DDBJ whole genome shotgun (WGS) entry which is preliminary data.</text>
</comment>
<keyword evidence="2" id="KW-1185">Reference proteome</keyword>
<dbReference type="Proteomes" id="UP000304953">
    <property type="component" value="Unassembled WGS sequence"/>
</dbReference>